<gene>
    <name evidence="2" type="ORF">H1R20_g15653</name>
</gene>
<dbReference type="Proteomes" id="UP001140091">
    <property type="component" value="Unassembled WGS sequence"/>
</dbReference>
<sequence>MRETRKALELGDIAALTKSCKDALWYLCLDLDCRRGRTKKDLVRELLRWRKAQGPFITDPRWEDMDAVEDTVSRPNPLSRTYPSTVHVTPPPSRSQTGGTLAYPATPTPLTSSVFNAIFQPHSDTTAPGQVLVRMELPLEISANKIDAGEDLLSRVKTKKKTRPNTVVLGNVILKTVSDDMQKTMVPRWINPAPIRTGQKKHGKLSADQWRVFCGIHLTVTLIRLWGRQPQDSRWYQMLVNFLDLVKAVEIGSMLVTSKDHIDEYETLMTRYLVTMKSLYKEARVVPNHHLALHTPDFLKYWGPSPETRGFGWERYNHTLQQINTNRRFVTIDPPGSRKYSSTAEKLQALPPPFVEEDWFRQFGSIGGSLWSTEYEQDFSIIWPESIVCHFARTRLEEVDTGFGFPTFHVLPLDRLKTHIERSGIPMKDDAFDDVVGSEDEEDENGTEGD</sequence>
<protein>
    <submittedName>
        <fullName evidence="2">Uncharacterized protein</fullName>
    </submittedName>
</protein>
<feature type="non-terminal residue" evidence="2">
    <location>
        <position position="450"/>
    </location>
</feature>
<accession>A0A9W8M793</accession>
<feature type="compositionally biased region" description="Polar residues" evidence="1">
    <location>
        <begin position="73"/>
        <end position="87"/>
    </location>
</feature>
<organism evidence="2 3">
    <name type="scientific">Candolleomyces eurysporus</name>
    <dbReference type="NCBI Taxonomy" id="2828524"/>
    <lineage>
        <taxon>Eukaryota</taxon>
        <taxon>Fungi</taxon>
        <taxon>Dikarya</taxon>
        <taxon>Basidiomycota</taxon>
        <taxon>Agaricomycotina</taxon>
        <taxon>Agaricomycetes</taxon>
        <taxon>Agaricomycetidae</taxon>
        <taxon>Agaricales</taxon>
        <taxon>Agaricineae</taxon>
        <taxon>Psathyrellaceae</taxon>
        <taxon>Candolleomyces</taxon>
    </lineage>
</organism>
<keyword evidence="3" id="KW-1185">Reference proteome</keyword>
<evidence type="ECO:0000256" key="1">
    <source>
        <dbReference type="SAM" id="MobiDB-lite"/>
    </source>
</evidence>
<feature type="region of interest" description="Disordered" evidence="1">
    <location>
        <begin position="72"/>
        <end position="99"/>
    </location>
</feature>
<dbReference type="OrthoDB" id="3247418at2759"/>
<comment type="caution">
    <text evidence="2">The sequence shown here is derived from an EMBL/GenBank/DDBJ whole genome shotgun (WGS) entry which is preliminary data.</text>
</comment>
<reference evidence="2" key="1">
    <citation type="submission" date="2022-06" db="EMBL/GenBank/DDBJ databases">
        <title>Genome Sequence of Candolleomyces eurysporus.</title>
        <authorList>
            <person name="Buettner E."/>
        </authorList>
    </citation>
    <scope>NUCLEOTIDE SEQUENCE</scope>
    <source>
        <strain evidence="2">VTCC 930004</strain>
    </source>
</reference>
<dbReference type="EMBL" id="JANBPK010001604">
    <property type="protein sequence ID" value="KAJ2921440.1"/>
    <property type="molecule type" value="Genomic_DNA"/>
</dbReference>
<evidence type="ECO:0000313" key="3">
    <source>
        <dbReference type="Proteomes" id="UP001140091"/>
    </source>
</evidence>
<feature type="region of interest" description="Disordered" evidence="1">
    <location>
        <begin position="428"/>
        <end position="450"/>
    </location>
</feature>
<proteinExistence type="predicted"/>
<name>A0A9W8M793_9AGAR</name>
<feature type="compositionally biased region" description="Acidic residues" evidence="1">
    <location>
        <begin position="431"/>
        <end position="450"/>
    </location>
</feature>
<dbReference type="AlphaFoldDB" id="A0A9W8M793"/>
<evidence type="ECO:0000313" key="2">
    <source>
        <dbReference type="EMBL" id="KAJ2921440.1"/>
    </source>
</evidence>